<organism evidence="2 3">
    <name type="scientific">Brassica cretica</name>
    <name type="common">Mustard</name>
    <dbReference type="NCBI Taxonomy" id="69181"/>
    <lineage>
        <taxon>Eukaryota</taxon>
        <taxon>Viridiplantae</taxon>
        <taxon>Streptophyta</taxon>
        <taxon>Embryophyta</taxon>
        <taxon>Tracheophyta</taxon>
        <taxon>Spermatophyta</taxon>
        <taxon>Magnoliopsida</taxon>
        <taxon>eudicotyledons</taxon>
        <taxon>Gunneridae</taxon>
        <taxon>Pentapetalae</taxon>
        <taxon>rosids</taxon>
        <taxon>malvids</taxon>
        <taxon>Brassicales</taxon>
        <taxon>Brassicaceae</taxon>
        <taxon>Brassiceae</taxon>
        <taxon>Brassica</taxon>
    </lineage>
</organism>
<evidence type="ECO:0000313" key="3">
    <source>
        <dbReference type="Proteomes" id="UP000712281"/>
    </source>
</evidence>
<comment type="caution">
    <text evidence="2">The sequence shown here is derived from an EMBL/GenBank/DDBJ whole genome shotgun (WGS) entry which is preliminary data.</text>
</comment>
<accession>A0A8S9L0L2</accession>
<evidence type="ECO:0000313" key="1">
    <source>
        <dbReference type="EMBL" id="KAF2562368.1"/>
    </source>
</evidence>
<name>A0A8S9L0L2_BRACR</name>
<protein>
    <submittedName>
        <fullName evidence="2">Uncharacterized protein</fullName>
    </submittedName>
</protein>
<dbReference type="EMBL" id="QGKW02000717">
    <property type="protein sequence ID" value="KAF2598986.1"/>
    <property type="molecule type" value="Genomic_DNA"/>
</dbReference>
<evidence type="ECO:0000313" key="2">
    <source>
        <dbReference type="EMBL" id="KAF2598986.1"/>
    </source>
</evidence>
<sequence length="82" mass="9176">MTISDDWTMGSRNKFFTPRLKLGRDGDRVANKSSVAIAIESRNEARSLWRLSFEQSSIAIATELQTGLGRYSDQAPNRAQSL</sequence>
<proteinExistence type="predicted"/>
<dbReference type="AlphaFoldDB" id="A0A8S9L0L2"/>
<dbReference type="Proteomes" id="UP000712281">
    <property type="component" value="Unassembled WGS sequence"/>
</dbReference>
<reference evidence="2" key="1">
    <citation type="submission" date="2019-12" db="EMBL/GenBank/DDBJ databases">
        <title>Genome sequencing and annotation of Brassica cretica.</title>
        <authorList>
            <person name="Studholme D.J."/>
            <person name="Sarris P.F."/>
        </authorList>
    </citation>
    <scope>NUCLEOTIDE SEQUENCE</scope>
    <source>
        <strain evidence="2">PFS-001/15</strain>
        <strain evidence="1">PFS-102/07</strain>
        <tissue evidence="2">Leaf</tissue>
    </source>
</reference>
<dbReference type="EMBL" id="QGKY02001250">
    <property type="protein sequence ID" value="KAF2562368.1"/>
    <property type="molecule type" value="Genomic_DNA"/>
</dbReference>
<gene>
    <name evidence="2" type="ORF">F2Q68_00008125</name>
    <name evidence="1" type="ORF">F2Q70_00015036</name>
</gene>